<dbReference type="GO" id="GO:0016491">
    <property type="term" value="F:oxidoreductase activity"/>
    <property type="evidence" value="ECO:0007669"/>
    <property type="project" value="UniProtKB-KW"/>
</dbReference>
<dbReference type="Pfam" id="PF01590">
    <property type="entry name" value="GAF"/>
    <property type="match status" value="1"/>
</dbReference>
<evidence type="ECO:0000256" key="13">
    <source>
        <dbReference type="ARBA" id="ARBA00034078"/>
    </source>
</evidence>
<keyword evidence="10" id="KW-0408">Iron</keyword>
<keyword evidence="12" id="KW-0520">NAD</keyword>
<dbReference type="InterPro" id="IPR016169">
    <property type="entry name" value="FAD-bd_PCMH_sub2"/>
</dbReference>
<feature type="compositionally biased region" description="Polar residues" evidence="15">
    <location>
        <begin position="2200"/>
        <end position="2213"/>
    </location>
</feature>
<feature type="region of interest" description="Disordered" evidence="15">
    <location>
        <begin position="2764"/>
        <end position="2814"/>
    </location>
</feature>
<feature type="compositionally biased region" description="Polar residues" evidence="15">
    <location>
        <begin position="236"/>
        <end position="247"/>
    </location>
</feature>
<dbReference type="FunFam" id="3.30.365.10:FF:000004">
    <property type="entry name" value="Xanthine dehydrogenase oxidase"/>
    <property type="match status" value="1"/>
</dbReference>
<dbReference type="InterPro" id="IPR012675">
    <property type="entry name" value="Beta-grasp_dom_sf"/>
</dbReference>
<evidence type="ECO:0000256" key="9">
    <source>
        <dbReference type="ARBA" id="ARBA00023002"/>
    </source>
</evidence>
<dbReference type="Gene3D" id="3.30.465.10">
    <property type="match status" value="1"/>
</dbReference>
<feature type="compositionally biased region" description="Basic residues" evidence="15">
    <location>
        <begin position="1468"/>
        <end position="1482"/>
    </location>
</feature>
<dbReference type="Proteomes" id="UP000574390">
    <property type="component" value="Unassembled WGS sequence"/>
</dbReference>
<evidence type="ECO:0000256" key="3">
    <source>
        <dbReference type="ARBA" id="ARBA00006849"/>
    </source>
</evidence>
<dbReference type="InterPro" id="IPR016208">
    <property type="entry name" value="Ald_Oxase/xanthine_DH-like"/>
</dbReference>
<dbReference type="EMBL" id="JABANM010019484">
    <property type="protein sequence ID" value="KAF4724391.1"/>
    <property type="molecule type" value="Genomic_DNA"/>
</dbReference>
<dbReference type="InterPro" id="IPR006058">
    <property type="entry name" value="2Fe2S_fd_BS"/>
</dbReference>
<evidence type="ECO:0000256" key="1">
    <source>
        <dbReference type="ARBA" id="ARBA00001924"/>
    </source>
</evidence>
<feature type="domain" description="2Fe-2S ferredoxin-type" evidence="16">
    <location>
        <begin position="26"/>
        <end position="112"/>
    </location>
</feature>
<feature type="compositionally biased region" description="Acidic residues" evidence="15">
    <location>
        <begin position="2784"/>
        <end position="2806"/>
    </location>
</feature>
<evidence type="ECO:0000256" key="15">
    <source>
        <dbReference type="SAM" id="MobiDB-lite"/>
    </source>
</evidence>
<dbReference type="InterPro" id="IPR036884">
    <property type="entry name" value="2Fe-2S-bd_dom_sf"/>
</dbReference>
<dbReference type="PROSITE" id="PS51387">
    <property type="entry name" value="FAD_PCMH"/>
    <property type="match status" value="1"/>
</dbReference>
<feature type="region of interest" description="Disordered" evidence="15">
    <location>
        <begin position="1407"/>
        <end position="1589"/>
    </location>
</feature>
<evidence type="ECO:0000256" key="12">
    <source>
        <dbReference type="ARBA" id="ARBA00023027"/>
    </source>
</evidence>
<dbReference type="PANTHER" id="PTHR45444:SF3">
    <property type="entry name" value="XANTHINE DEHYDROGENASE"/>
    <property type="match status" value="1"/>
</dbReference>
<evidence type="ECO:0000256" key="11">
    <source>
        <dbReference type="ARBA" id="ARBA00023014"/>
    </source>
</evidence>
<dbReference type="Pfam" id="PF01315">
    <property type="entry name" value="Ald_Xan_dh_C"/>
    <property type="match status" value="1"/>
</dbReference>
<dbReference type="InterPro" id="IPR036856">
    <property type="entry name" value="Ald_Oxase/Xan_DH_a/b_sf"/>
</dbReference>
<dbReference type="PROSITE" id="PS51085">
    <property type="entry name" value="2FE2S_FER_2"/>
    <property type="match status" value="1"/>
</dbReference>
<evidence type="ECO:0000256" key="6">
    <source>
        <dbReference type="ARBA" id="ARBA00022714"/>
    </source>
</evidence>
<dbReference type="Gene3D" id="3.30.390.50">
    <property type="entry name" value="CO dehydrogenase flavoprotein, C-terminal domain"/>
    <property type="match status" value="1"/>
</dbReference>
<dbReference type="SMART" id="SM01092">
    <property type="entry name" value="CO_deh_flav_C"/>
    <property type="match status" value="1"/>
</dbReference>
<keyword evidence="14" id="KW-0175">Coiled coil</keyword>
<dbReference type="Pfam" id="PF00111">
    <property type="entry name" value="Fer2"/>
    <property type="match status" value="1"/>
</dbReference>
<evidence type="ECO:0000256" key="8">
    <source>
        <dbReference type="ARBA" id="ARBA00022827"/>
    </source>
</evidence>
<dbReference type="InterPro" id="IPR002888">
    <property type="entry name" value="2Fe-2S-bd"/>
</dbReference>
<dbReference type="InterPro" id="IPR036010">
    <property type="entry name" value="2Fe-2S_ferredoxin-like_sf"/>
</dbReference>
<dbReference type="Pfam" id="PF03450">
    <property type="entry name" value="CO_deh_flav_C"/>
    <property type="match status" value="1"/>
</dbReference>
<dbReference type="PROSITE" id="PS00197">
    <property type="entry name" value="2FE2S_FER_1"/>
    <property type="match status" value="1"/>
</dbReference>
<dbReference type="Gene3D" id="3.10.20.30">
    <property type="match status" value="1"/>
</dbReference>
<dbReference type="Gene3D" id="3.90.1170.50">
    <property type="entry name" value="Aldehyde oxidase/xanthine dehydrogenase, a/b hammerhead"/>
    <property type="match status" value="1"/>
</dbReference>
<evidence type="ECO:0000256" key="10">
    <source>
        <dbReference type="ARBA" id="ARBA00023004"/>
    </source>
</evidence>
<dbReference type="GO" id="GO:0071949">
    <property type="term" value="F:FAD binding"/>
    <property type="evidence" value="ECO:0007669"/>
    <property type="project" value="InterPro"/>
</dbReference>
<dbReference type="GO" id="GO:0051537">
    <property type="term" value="F:2 iron, 2 sulfur cluster binding"/>
    <property type="evidence" value="ECO:0007669"/>
    <property type="project" value="UniProtKB-KW"/>
</dbReference>
<dbReference type="InterPro" id="IPR036683">
    <property type="entry name" value="CO_DH_flav_C_dom_sf"/>
</dbReference>
<evidence type="ECO:0000259" key="16">
    <source>
        <dbReference type="PROSITE" id="PS51085"/>
    </source>
</evidence>
<dbReference type="SUPFAM" id="SSF56003">
    <property type="entry name" value="Molybdenum cofactor-binding domain"/>
    <property type="match status" value="1"/>
</dbReference>
<evidence type="ECO:0000256" key="4">
    <source>
        <dbReference type="ARBA" id="ARBA00022505"/>
    </source>
</evidence>
<keyword evidence="8" id="KW-0274">FAD</keyword>
<dbReference type="InterPro" id="IPR008274">
    <property type="entry name" value="AldOxase/xan_DH_MoCoBD1"/>
</dbReference>
<feature type="domain" description="FAD-binding PCMH-type" evidence="17">
    <location>
        <begin position="274"/>
        <end position="463"/>
    </location>
</feature>
<evidence type="ECO:0000256" key="2">
    <source>
        <dbReference type="ARBA" id="ARBA00001974"/>
    </source>
</evidence>
<evidence type="ECO:0000256" key="14">
    <source>
        <dbReference type="SAM" id="Coils"/>
    </source>
</evidence>
<dbReference type="FunFam" id="3.30.365.10:FF:000001">
    <property type="entry name" value="Xanthine dehydrogenase oxidase"/>
    <property type="match status" value="1"/>
</dbReference>
<dbReference type="SUPFAM" id="SSF55781">
    <property type="entry name" value="GAF domain-like"/>
    <property type="match status" value="1"/>
</dbReference>
<dbReference type="SUPFAM" id="SSF56176">
    <property type="entry name" value="FAD-binding/transporter-associated domain-like"/>
    <property type="match status" value="1"/>
</dbReference>
<keyword evidence="4" id="KW-0500">Molybdenum</keyword>
<dbReference type="CDD" id="cd00207">
    <property type="entry name" value="fer2"/>
    <property type="match status" value="1"/>
</dbReference>
<feature type="compositionally biased region" description="Basic and acidic residues" evidence="15">
    <location>
        <begin position="2773"/>
        <end position="2783"/>
    </location>
</feature>
<dbReference type="InterPro" id="IPR046867">
    <property type="entry name" value="AldOxase/xan_DH_MoCoBD2"/>
</dbReference>
<dbReference type="InterPro" id="IPR029016">
    <property type="entry name" value="GAF-like_dom_sf"/>
</dbReference>
<dbReference type="Gene3D" id="3.30.450.40">
    <property type="match status" value="1"/>
</dbReference>
<feature type="region of interest" description="Disordered" evidence="15">
    <location>
        <begin position="2195"/>
        <end position="2224"/>
    </location>
</feature>
<dbReference type="InterPro" id="IPR016166">
    <property type="entry name" value="FAD-bd_PCMH"/>
</dbReference>
<dbReference type="InterPro" id="IPR001041">
    <property type="entry name" value="2Fe-2S_ferredoxin-type"/>
</dbReference>
<dbReference type="SUPFAM" id="SSF54292">
    <property type="entry name" value="2Fe-2S ferredoxin-like"/>
    <property type="match status" value="1"/>
</dbReference>
<keyword evidence="11" id="KW-0411">Iron-sulfur</keyword>
<keyword evidence="5" id="KW-0285">Flavoprotein</keyword>
<dbReference type="SUPFAM" id="SSF50978">
    <property type="entry name" value="WD40 repeat-like"/>
    <property type="match status" value="1"/>
</dbReference>
<feature type="compositionally biased region" description="Basic residues" evidence="15">
    <location>
        <begin position="1448"/>
        <end position="1458"/>
    </location>
</feature>
<dbReference type="InterPro" id="IPR005107">
    <property type="entry name" value="CO_DH_flav_C"/>
</dbReference>
<evidence type="ECO:0000313" key="18">
    <source>
        <dbReference type="EMBL" id="KAF4724391.1"/>
    </source>
</evidence>
<dbReference type="Pfam" id="PF02738">
    <property type="entry name" value="MoCoBD_1"/>
    <property type="match status" value="1"/>
</dbReference>
<dbReference type="SMART" id="SM01008">
    <property type="entry name" value="Ald_Xan_dh_C"/>
    <property type="match status" value="1"/>
</dbReference>
<dbReference type="InterPro" id="IPR002346">
    <property type="entry name" value="Mopterin_DH_FAD-bd"/>
</dbReference>
<dbReference type="GO" id="GO:0005506">
    <property type="term" value="F:iron ion binding"/>
    <property type="evidence" value="ECO:0007669"/>
    <property type="project" value="InterPro"/>
</dbReference>
<evidence type="ECO:0000259" key="17">
    <source>
        <dbReference type="PROSITE" id="PS51387"/>
    </source>
</evidence>
<dbReference type="Gene3D" id="3.30.365.10">
    <property type="entry name" value="Aldehyde oxidase/xanthine dehydrogenase, molybdopterin binding domain"/>
    <property type="match status" value="4"/>
</dbReference>
<accession>A0A7J6RVE4</accession>
<proteinExistence type="inferred from homology"/>
<feature type="compositionally biased region" description="Basic and acidic residues" evidence="15">
    <location>
        <begin position="2214"/>
        <end position="2223"/>
    </location>
</feature>
<dbReference type="InterPro" id="IPR036318">
    <property type="entry name" value="FAD-bd_PCMH-like_sf"/>
</dbReference>
<feature type="compositionally biased region" description="Basic and acidic residues" evidence="15">
    <location>
        <begin position="250"/>
        <end position="259"/>
    </location>
</feature>
<comment type="similarity">
    <text evidence="3">Belongs to the xanthine dehydrogenase family.</text>
</comment>
<dbReference type="Pfam" id="PF00941">
    <property type="entry name" value="FAD_binding_5"/>
    <property type="match status" value="1"/>
</dbReference>
<dbReference type="Pfam" id="PF01799">
    <property type="entry name" value="Fer2_2"/>
    <property type="match status" value="1"/>
</dbReference>
<comment type="cofactor">
    <cofactor evidence="1">
        <name>Mo-molybdopterin</name>
        <dbReference type="ChEBI" id="CHEBI:71302"/>
    </cofactor>
</comment>
<name>A0A7J6RVE4_PEROL</name>
<protein>
    <submittedName>
        <fullName evidence="18">Xylitol dehydrogenase</fullName>
    </submittedName>
</protein>
<evidence type="ECO:0000256" key="7">
    <source>
        <dbReference type="ARBA" id="ARBA00022723"/>
    </source>
</evidence>
<dbReference type="InterPro" id="IPR036322">
    <property type="entry name" value="WD40_repeat_dom_sf"/>
</dbReference>
<comment type="caution">
    <text evidence="18">The sequence shown here is derived from an EMBL/GenBank/DDBJ whole genome shotgun (WGS) entry which is preliminary data.</text>
</comment>
<dbReference type="Pfam" id="PF20256">
    <property type="entry name" value="MoCoBD_2"/>
    <property type="match status" value="1"/>
</dbReference>
<organism evidence="18 19">
    <name type="scientific">Perkinsus olseni</name>
    <name type="common">Perkinsus atlanticus</name>
    <dbReference type="NCBI Taxonomy" id="32597"/>
    <lineage>
        <taxon>Eukaryota</taxon>
        <taxon>Sar</taxon>
        <taxon>Alveolata</taxon>
        <taxon>Perkinsozoa</taxon>
        <taxon>Perkinsea</taxon>
        <taxon>Perkinsida</taxon>
        <taxon>Perkinsidae</taxon>
        <taxon>Perkinsus</taxon>
    </lineage>
</organism>
<evidence type="ECO:0000313" key="19">
    <source>
        <dbReference type="Proteomes" id="UP000574390"/>
    </source>
</evidence>
<evidence type="ECO:0000256" key="5">
    <source>
        <dbReference type="ARBA" id="ARBA00022630"/>
    </source>
</evidence>
<feature type="region of interest" description="Disordered" evidence="15">
    <location>
        <begin position="119"/>
        <end position="138"/>
    </location>
</feature>
<dbReference type="InterPro" id="IPR000674">
    <property type="entry name" value="Ald_Oxase/Xan_DH_a/b"/>
</dbReference>
<dbReference type="SUPFAM" id="SSF47741">
    <property type="entry name" value="CO dehydrogenase ISP C-domain like"/>
    <property type="match status" value="1"/>
</dbReference>
<keyword evidence="7" id="KW-0479">Metal-binding</keyword>
<feature type="compositionally biased region" description="Basic residues" evidence="15">
    <location>
        <begin position="1517"/>
        <end position="1532"/>
    </location>
</feature>
<dbReference type="SUPFAM" id="SSF54665">
    <property type="entry name" value="CO dehydrogenase molybdoprotein N-domain-like"/>
    <property type="match status" value="1"/>
</dbReference>
<dbReference type="InterPro" id="IPR037165">
    <property type="entry name" value="AldOxase/xan_DH_Mopterin-bd_sf"/>
</dbReference>
<gene>
    <name evidence="18" type="primary">XDH1_1</name>
    <name evidence="18" type="ORF">FOZ62_006545</name>
</gene>
<sequence>MKPAAHHTRDRRTKKLLRDYEDQAIRGLRFTVNGTPVHVENIDPECTLLEWLRASGLCGTKLVCGEGGCGACTVSVYTTDIVTGKAVHRSINSCLVSVCDVAGCEVTTIEGVKGDSCEGECDNDEDRSGTGGCKSNKHGPANTMLHPIQKSLAEAHGSQCGYCTPGMVMSVYAKWADGKRQIRDIEDALDGNLCRCTGYRPILQGMYNLAETSQENGGDSIESLESYSDNSFLSRNSVTTADHTPSSKAHLKDSADEKTLPGNPNRPLFLRGHHVGHSCDYYRPTSLHELLTIMTYVGNYRLAGGHSERRIDKFFRDDHAYPMALISTARVKGAMSSVKFDPDGNHAIIGSAVPLTTLKELIEQADYCESDVLRGVIAMLRLFASEHIRNVATLGGNIATASPISDLNVIWLAAGASFLIARLESGQIEYRDVPVDEFFISYRKVDLHDKEILVSVTVPLRYDSFRVFKQSRRRQDDLAIVNAAIAVRTAADGVITEARVALGGMAPTTVRGFRTEESLVGHRVGCLETTPRVMEAVKAEFSLAPGTPGGMTKYRVALARSVLYKFCMGLDAGATEYGFTPVHKRGFQYYTPLGDPLDPVGKPVKHLAADKQVRGCADYFDDIACSRNELYVDFVLSTQSTGSVLSMDFSRCRDIEGFVGEVTHEDCHGARSLGAIVHDEPVFAVADAGFDVSHCGQILALVVATSRYAARVAARAVEVTYSENRPQPIISIEDAIREQSFHELNFAGGGDKACIHKVLDLHMGSNIEEVITFCRSRPEEYAVVSGRYKMAGQEHFYFETQGARAVPADGGSEVEVFSSTQHPHETQMFIAEVLGIPFNRVVVRTKRIGGGFGGKESRACILAPYAALAAVKFNRPARFQMDRDVDMANSGKRHAFLADYTVAVRRSDRTLVAADVDLYANAGYSHDLSEPVLNRGMMHMTNANFVHNVRVTGRLAKTNIESNTAFRGFGGPQGQAVAEAMFEHAACELGITREELEDANWANGPHGEGNLTHYNHRLGDEVPSKDMWTKLMTDSEFQKRRAEVTEFNKRNHYVKRGIAAVPIRYGISFTATHLNQATALVSLQKDGSVQVCHVGVEMGQGLNTKVSQVVASELGIPVEAVHISEANTSRAPNGVPTAASSGTDLNANAAIDACRQLRETIENYVDPSIINPQKRLASAATKAWFDRKCLSAVGFYRTPEITGADWSKKEVNTFNSVPFYYYTYGAAASEVEVDLLTGEARVLRVDIVHDVGKSINPAIDIGQIEGAFMQGYGLFCMEELIYDHQGRLITRGPGSYKIPSFDDIPCDFRVALYDRTSGPSVRASKAVGEPPLFGAASVYYAIKEAIYASRGNRKHFELVSPATPERIRLAISIPETGDDCRTKLPEEVPQRSSARLHGVKLSQAVFDDESLRSTPRKFRKPTKSAGSAAPPNRPAELAGLEEPDPGAHKRGRSSRKARPTTPSSTKSSRPKARPKAKKRPAQRKVDPVDATNSPSPSAAAVDRGSKTTATEPLRPLKERKRKSASAKRVRKTISKDPEVHSSGSKARGVRLIVEGGKQGTGDTPVDWSEKTPDARGTAHSADREASLQDDKRPTWLPRRYRRKFVLPSRRFGTRRPAEARRGGQGVLGRAVPMGLMAAGVVSGMIIAYFYPAFRELPHRFPLLPMARQDSLEAATILITGDVSKECSVTALASQPGSPDMIWAAREDKCLLGIDTRSNVVETRITLPAGGELVGSCVASATSVYVGAESNILNYDTRKGLLAAAYVPQNQTNEVNNFSLSPDGSQLLVPTDEGELVFLNASTLAKCPRPSLSNPSTTIDVLTGGFDCTVRRFAVEKENYRMRGTLDVSNAVKDENSALPLAFNPPFVNSIEFDSFSNDSAVAGTGNGSLCLMKFRGDSINFKDLRTSIRRPLLDLMDGSHYRLYSAVHPEFCSKLIWAGSLLRFVLWEPMVLPSSSVELMANFNALIISQTRESGRVSGARQYDTELLGPRAACRLTGSVLIIHLERVEFFWTDFSSARSRAGYTQRLKDIREAYGVISNASKSDEAKLDYRVSQLLDMCVDIVEKQKKRWDQVRGALTQMARRTDSLETVRIVENLALDLGDTMKVESRIVELSKKVHASSVNHRAAENKCETLRKQAKKLESELTVTKIELANRTKECGALQRRVNASARRYEQLSKNVDTLHRELAIATAELESRENGAQPNRNSLATSRGSRDSDERGAHAKRARYLANQLALAMQQLAALERQKKWWMAKSAVLEAEASSLIAYNENVTAARADEDMRSRLTHLVWKIMNESPLEDGYGFVNTVAQLKGILSEGVGKKVNKLPEITPYHQRGTTMITPFKANGIPIPKGYMVLSPQQIDFLTMVASTRGRCALPYLCDADSVATERGRQDCINALGTEFWAQQSCEALDCDRGSLWVVDSTQGIMWTYVQNAGETEFRRLEMEVPKRGTDPYSENIGLVASAYLLKEAISIYNAYEDKRFNSSFDRITNYRTRSVLCLPVVNEGRVTCIVQAVNKRRDPVFDKDDETILRNIAVLGLEMVMVFEKTAVSGWSMKRQTYLLQFATEMMQYCTKPSTLVNLLTLYLNELFQAKKVALHLVVGGVTAQIIAGGPQRSHATTTEAQKQLDKNLRPCLAGMAGIVGLTDKLSGVYDASVDLSPPELVDNQLRRNSRKERYVLQSYPLFDKRTTTAVLQFVCADGKRTTFGNDEVFDPFNVGHTKVLKQICNYVVVLLREWYPVADRRALHDTWAKAAKNVNPADTVVSAAPTEDNKDTVHSEGSESEYSADQEHLEEEGEEDEDAVEVTVSGGGQLWGLTEEERQIDWRTAEPGWDVRSLATIYQSSFEAGLMAAQDVVNNLMNAS</sequence>
<comment type="cofactor">
    <cofactor evidence="13">
        <name>[2Fe-2S] cluster</name>
        <dbReference type="ChEBI" id="CHEBI:190135"/>
    </cofactor>
</comment>
<dbReference type="Gene3D" id="1.10.150.120">
    <property type="entry name" value="[2Fe-2S]-binding domain"/>
    <property type="match status" value="1"/>
</dbReference>
<keyword evidence="6" id="KW-0001">2Fe-2S</keyword>
<keyword evidence="9" id="KW-0560">Oxidoreductase</keyword>
<dbReference type="FunFam" id="3.10.20.30:FF:000012">
    <property type="entry name" value="Xanthine dehydrogenase/oxidase"/>
    <property type="match status" value="1"/>
</dbReference>
<reference evidence="18 19" key="1">
    <citation type="submission" date="2020-04" db="EMBL/GenBank/DDBJ databases">
        <title>Perkinsus olseni comparative genomics.</title>
        <authorList>
            <person name="Bogema D.R."/>
        </authorList>
    </citation>
    <scope>NUCLEOTIDE SEQUENCE [LARGE SCALE GENOMIC DNA]</scope>
    <source>
        <strain evidence="18">ATCC PRA-205</strain>
    </source>
</reference>
<feature type="coiled-coil region" evidence="14">
    <location>
        <begin position="2125"/>
        <end position="2194"/>
    </location>
</feature>
<feature type="region of interest" description="Disordered" evidence="15">
    <location>
        <begin position="236"/>
        <end position="267"/>
    </location>
</feature>
<feature type="compositionally biased region" description="Basic and acidic residues" evidence="15">
    <location>
        <begin position="1580"/>
        <end position="1589"/>
    </location>
</feature>
<dbReference type="SUPFAM" id="SSF55447">
    <property type="entry name" value="CO dehydrogenase flavoprotein C-terminal domain-like"/>
    <property type="match status" value="1"/>
</dbReference>
<dbReference type="InterPro" id="IPR003018">
    <property type="entry name" value="GAF"/>
</dbReference>
<comment type="cofactor">
    <cofactor evidence="2">
        <name>FAD</name>
        <dbReference type="ChEBI" id="CHEBI:57692"/>
    </cofactor>
</comment>
<dbReference type="PANTHER" id="PTHR45444">
    <property type="entry name" value="XANTHINE DEHYDROGENASE"/>
    <property type="match status" value="1"/>
</dbReference>